<evidence type="ECO:0000256" key="1">
    <source>
        <dbReference type="SAM" id="Phobius"/>
    </source>
</evidence>
<sequence>MPARGWRYPIHWTRVMLRYHLIRPMLHGNHPPDHAARGAGVGLAIAMTPTVGLQIAMVMTLWTWVKTRKPQWNFNPVLAIAWTMITNVATVPPIYFMFVVTGRLMMGHWDGLSGYDDYTAKIAASLNPDAGWLESIWIQLYVLFDTFGLPLLIGCLPWAIICGWGGYYFTHRFVTKYHAMRAHRRVSRYVMMGEEGRSSLSTKDQS</sequence>
<feature type="transmembrane region" description="Helical" evidence="1">
    <location>
        <begin position="77"/>
        <end position="98"/>
    </location>
</feature>
<dbReference type="PANTHER" id="PTHR40547:SF1">
    <property type="entry name" value="SLL0298 PROTEIN"/>
    <property type="match status" value="1"/>
</dbReference>
<keyword evidence="1" id="KW-0472">Membrane</keyword>
<organism evidence="3">
    <name type="scientific">Magnetococcus massalia (strain MO-1)</name>
    <dbReference type="NCBI Taxonomy" id="451514"/>
    <lineage>
        <taxon>Bacteria</taxon>
        <taxon>Pseudomonadati</taxon>
        <taxon>Pseudomonadota</taxon>
        <taxon>Magnetococcia</taxon>
        <taxon>Magnetococcales</taxon>
        <taxon>Magnetococcaceae</taxon>
        <taxon>Magnetococcus</taxon>
    </lineage>
</organism>
<accession>A0A1S7LK65</accession>
<dbReference type="EMBL" id="LO017727">
    <property type="protein sequence ID" value="CRH07250.1"/>
    <property type="molecule type" value="Genomic_DNA"/>
</dbReference>
<evidence type="ECO:0000313" key="3">
    <source>
        <dbReference type="EMBL" id="CRH07250.1"/>
    </source>
</evidence>
<dbReference type="InterPro" id="IPR018639">
    <property type="entry name" value="DUF2062"/>
</dbReference>
<dbReference type="AlphaFoldDB" id="A0A1S7LK65"/>
<keyword evidence="1" id="KW-0812">Transmembrane</keyword>
<feature type="transmembrane region" description="Helical" evidence="1">
    <location>
        <begin position="41"/>
        <end position="65"/>
    </location>
</feature>
<gene>
    <name evidence="3" type="ORF">MAGMO_3109</name>
</gene>
<reference evidence="3" key="1">
    <citation type="submission" date="2015-04" db="EMBL/GenBank/DDBJ databases">
        <authorList>
            <person name="Syromyatnikov M.Y."/>
            <person name="Popov V.N."/>
        </authorList>
    </citation>
    <scope>NUCLEOTIDE SEQUENCE</scope>
    <source>
        <strain evidence="3">MO-1</strain>
    </source>
</reference>
<protein>
    <recommendedName>
        <fullName evidence="2">DUF2062 domain-containing protein</fullName>
    </recommendedName>
</protein>
<feature type="transmembrane region" description="Helical" evidence="1">
    <location>
        <begin position="147"/>
        <end position="170"/>
    </location>
</feature>
<feature type="domain" description="DUF2062" evidence="2">
    <location>
        <begin position="16"/>
        <end position="181"/>
    </location>
</feature>
<keyword evidence="1" id="KW-1133">Transmembrane helix</keyword>
<evidence type="ECO:0000259" key="2">
    <source>
        <dbReference type="Pfam" id="PF09835"/>
    </source>
</evidence>
<dbReference type="Pfam" id="PF09835">
    <property type="entry name" value="DUF2062"/>
    <property type="match status" value="1"/>
</dbReference>
<dbReference type="PANTHER" id="PTHR40547">
    <property type="entry name" value="SLL0298 PROTEIN"/>
    <property type="match status" value="1"/>
</dbReference>
<name>A0A1S7LK65_MAGMO</name>
<proteinExistence type="predicted"/>